<dbReference type="EC" id="3.4.21.-" evidence="6"/>
<feature type="chain" id="PRO_5047549378" evidence="4">
    <location>
        <begin position="25"/>
        <end position="296"/>
    </location>
</feature>
<dbReference type="SMART" id="SM00020">
    <property type="entry name" value="Tryp_SPc"/>
    <property type="match status" value="1"/>
</dbReference>
<keyword evidence="3" id="KW-1133">Transmembrane helix</keyword>
<keyword evidence="6" id="KW-0378">Hydrolase</keyword>
<dbReference type="InterPro" id="IPR050430">
    <property type="entry name" value="Peptidase_S1"/>
</dbReference>
<dbReference type="EMBL" id="CP126980">
    <property type="protein sequence ID" value="WIM93495.1"/>
    <property type="molecule type" value="Genomic_DNA"/>
</dbReference>
<dbReference type="InterPro" id="IPR001314">
    <property type="entry name" value="Peptidase_S1A"/>
</dbReference>
<dbReference type="PROSITE" id="PS00134">
    <property type="entry name" value="TRYPSIN_HIS"/>
    <property type="match status" value="1"/>
</dbReference>
<comment type="similarity">
    <text evidence="1">Belongs to the peptidase S1 family.</text>
</comment>
<dbReference type="InterPro" id="IPR018114">
    <property type="entry name" value="TRYPSIN_HIS"/>
</dbReference>
<dbReference type="PANTHER" id="PTHR24276">
    <property type="entry name" value="POLYSERASE-RELATED"/>
    <property type="match status" value="1"/>
</dbReference>
<keyword evidence="3" id="KW-0812">Transmembrane</keyword>
<sequence length="296" mass="31115">MFRLLTYLFTTVVIVLTTAQPAHAIAYGADVPDGDWSFAVRLTMTGIPAEDQGSRDSWCSGALVAPRWVITAGHCFREANGERVARTVAKRTTATVGRTVLSASGGHQVDVIGVRQSETADVALAELAEPITDVTPLAVGDTAPRAGERVRLTGYGLAGTGSEVPDRLQTGTFVVDRVGDTVLEISGRAPHRYTSACPHDSGGAYFRESPPVLVAVVSSGPSCPHEGADLSARTDNLAGWITGTIQGRTGLLDDPRIRVAGGAVLLLMLVAAVAAARAQRNRDDAGRPKHRAPSWT</sequence>
<keyword evidence="3" id="KW-0472">Membrane</keyword>
<evidence type="ECO:0000313" key="6">
    <source>
        <dbReference type="EMBL" id="WIM93495.1"/>
    </source>
</evidence>
<organism evidence="6 7">
    <name type="scientific">Actinoplanes oblitus</name>
    <dbReference type="NCBI Taxonomy" id="3040509"/>
    <lineage>
        <taxon>Bacteria</taxon>
        <taxon>Bacillati</taxon>
        <taxon>Actinomycetota</taxon>
        <taxon>Actinomycetes</taxon>
        <taxon>Micromonosporales</taxon>
        <taxon>Micromonosporaceae</taxon>
        <taxon>Actinoplanes</taxon>
    </lineage>
</organism>
<evidence type="ECO:0000256" key="4">
    <source>
        <dbReference type="SAM" id="SignalP"/>
    </source>
</evidence>
<dbReference type="Proteomes" id="UP001240150">
    <property type="component" value="Chromosome"/>
</dbReference>
<accession>A0ABY8WCQ7</accession>
<evidence type="ECO:0000256" key="2">
    <source>
        <dbReference type="ARBA" id="ARBA00023157"/>
    </source>
</evidence>
<keyword evidence="4" id="KW-0732">Signal</keyword>
<feature type="domain" description="Peptidase S1" evidence="5">
    <location>
        <begin position="25"/>
        <end position="246"/>
    </location>
</feature>
<dbReference type="Pfam" id="PF00089">
    <property type="entry name" value="Trypsin"/>
    <property type="match status" value="1"/>
</dbReference>
<name>A0ABY8WCQ7_9ACTN</name>
<dbReference type="InterPro" id="IPR043504">
    <property type="entry name" value="Peptidase_S1_PA_chymotrypsin"/>
</dbReference>
<dbReference type="PRINTS" id="PR00722">
    <property type="entry name" value="CHYMOTRYPSIN"/>
</dbReference>
<keyword evidence="2" id="KW-1015">Disulfide bond</keyword>
<dbReference type="InterPro" id="IPR009003">
    <property type="entry name" value="Peptidase_S1_PA"/>
</dbReference>
<reference evidence="6 7" key="1">
    <citation type="submission" date="2023-06" db="EMBL/GenBank/DDBJ databases">
        <authorList>
            <person name="Yushchuk O."/>
            <person name="Binda E."/>
            <person name="Ruckert-Reed C."/>
            <person name="Fedorenko V."/>
            <person name="Kalinowski J."/>
            <person name="Marinelli F."/>
        </authorList>
    </citation>
    <scope>NUCLEOTIDE SEQUENCE [LARGE SCALE GENOMIC DNA]</scope>
    <source>
        <strain evidence="6 7">NRRL 3884</strain>
    </source>
</reference>
<dbReference type="InterPro" id="IPR001254">
    <property type="entry name" value="Trypsin_dom"/>
</dbReference>
<proteinExistence type="inferred from homology"/>
<evidence type="ECO:0000256" key="3">
    <source>
        <dbReference type="SAM" id="Phobius"/>
    </source>
</evidence>
<dbReference type="GO" id="GO:0016787">
    <property type="term" value="F:hydrolase activity"/>
    <property type="evidence" value="ECO:0007669"/>
    <property type="project" value="UniProtKB-KW"/>
</dbReference>
<evidence type="ECO:0000313" key="7">
    <source>
        <dbReference type="Proteomes" id="UP001240150"/>
    </source>
</evidence>
<evidence type="ECO:0000259" key="5">
    <source>
        <dbReference type="PROSITE" id="PS50240"/>
    </source>
</evidence>
<dbReference type="Gene3D" id="2.40.10.10">
    <property type="entry name" value="Trypsin-like serine proteases"/>
    <property type="match status" value="1"/>
</dbReference>
<gene>
    <name evidence="6" type="ORF">ACTOB_005475</name>
</gene>
<dbReference type="RefSeq" id="WP_284914703.1">
    <property type="nucleotide sequence ID" value="NZ_CP126980.1"/>
</dbReference>
<dbReference type="PANTHER" id="PTHR24276:SF98">
    <property type="entry name" value="FI18310P1-RELATED"/>
    <property type="match status" value="1"/>
</dbReference>
<feature type="transmembrane region" description="Helical" evidence="3">
    <location>
        <begin position="259"/>
        <end position="278"/>
    </location>
</feature>
<dbReference type="PROSITE" id="PS50240">
    <property type="entry name" value="TRYPSIN_DOM"/>
    <property type="match status" value="1"/>
</dbReference>
<keyword evidence="7" id="KW-1185">Reference proteome</keyword>
<dbReference type="SUPFAM" id="SSF50494">
    <property type="entry name" value="Trypsin-like serine proteases"/>
    <property type="match status" value="1"/>
</dbReference>
<evidence type="ECO:0000256" key="1">
    <source>
        <dbReference type="ARBA" id="ARBA00007664"/>
    </source>
</evidence>
<protein>
    <submittedName>
        <fullName evidence="6">Trypsin-like serine protease</fullName>
        <ecNumber evidence="6">3.4.21.-</ecNumber>
    </submittedName>
</protein>
<feature type="signal peptide" evidence="4">
    <location>
        <begin position="1"/>
        <end position="24"/>
    </location>
</feature>